<dbReference type="Proteomes" id="UP001172680">
    <property type="component" value="Unassembled WGS sequence"/>
</dbReference>
<evidence type="ECO:0000313" key="1">
    <source>
        <dbReference type="EMBL" id="KAJ9643078.1"/>
    </source>
</evidence>
<protein>
    <submittedName>
        <fullName evidence="1">Uncharacterized protein</fullName>
    </submittedName>
</protein>
<comment type="caution">
    <text evidence="1">The sequence shown here is derived from an EMBL/GenBank/DDBJ whole genome shotgun (WGS) entry which is preliminary data.</text>
</comment>
<dbReference type="EMBL" id="JAPDRP010000012">
    <property type="protein sequence ID" value="KAJ9643078.1"/>
    <property type="molecule type" value="Genomic_DNA"/>
</dbReference>
<evidence type="ECO:0000313" key="2">
    <source>
        <dbReference type="Proteomes" id="UP001172680"/>
    </source>
</evidence>
<sequence>MSTPAEKENAPSIPPRPKSNSYATGAQLPPMLNRSLSARKPSFVEGGPLPSPSLGKRRGSVFRTSRPTMAADP</sequence>
<organism evidence="1 2">
    <name type="scientific">Coniosporium tulheliwenetii</name>
    <dbReference type="NCBI Taxonomy" id="3383036"/>
    <lineage>
        <taxon>Eukaryota</taxon>
        <taxon>Fungi</taxon>
        <taxon>Dikarya</taxon>
        <taxon>Ascomycota</taxon>
        <taxon>Pezizomycotina</taxon>
        <taxon>Dothideomycetes</taxon>
        <taxon>Dothideomycetes incertae sedis</taxon>
        <taxon>Coniosporium</taxon>
    </lineage>
</organism>
<keyword evidence="2" id="KW-1185">Reference proteome</keyword>
<proteinExistence type="predicted"/>
<accession>A0ACC2Z5X8</accession>
<name>A0ACC2Z5X8_9PEZI</name>
<reference evidence="1" key="1">
    <citation type="submission" date="2022-10" db="EMBL/GenBank/DDBJ databases">
        <title>Culturing micro-colonial fungi from biological soil crusts in the Mojave desert and describing Neophaeococcomyces mojavensis, and introducing the new genera and species Taxawa tesnikishii.</title>
        <authorList>
            <person name="Kurbessoian T."/>
            <person name="Stajich J.E."/>
        </authorList>
    </citation>
    <scope>NUCLEOTIDE SEQUENCE</scope>
    <source>
        <strain evidence="1">JES_115</strain>
    </source>
</reference>
<gene>
    <name evidence="1" type="ORF">H2199_004601</name>
</gene>